<evidence type="ECO:0000256" key="8">
    <source>
        <dbReference type="ARBA" id="ARBA00022917"/>
    </source>
</evidence>
<dbReference type="Proteomes" id="UP000029669">
    <property type="component" value="Chromosome"/>
</dbReference>
<dbReference type="STRING" id="2325.TKV_c11500"/>
<dbReference type="InterPro" id="IPR045864">
    <property type="entry name" value="aa-tRNA-synth_II/BPL/LPL"/>
</dbReference>
<comment type="catalytic activity">
    <reaction evidence="10 11">
        <text>tRNA(His) + L-histidine + ATP = L-histidyl-tRNA(His) + AMP + diphosphate + H(+)</text>
        <dbReference type="Rhea" id="RHEA:17313"/>
        <dbReference type="Rhea" id="RHEA-COMP:9665"/>
        <dbReference type="Rhea" id="RHEA-COMP:9689"/>
        <dbReference type="ChEBI" id="CHEBI:15378"/>
        <dbReference type="ChEBI" id="CHEBI:30616"/>
        <dbReference type="ChEBI" id="CHEBI:33019"/>
        <dbReference type="ChEBI" id="CHEBI:57595"/>
        <dbReference type="ChEBI" id="CHEBI:78442"/>
        <dbReference type="ChEBI" id="CHEBI:78527"/>
        <dbReference type="ChEBI" id="CHEBI:456215"/>
        <dbReference type="EC" id="6.1.1.21"/>
    </reaction>
</comment>
<keyword evidence="9 11" id="KW-0030">Aminoacyl-tRNA synthetase</keyword>
<dbReference type="EMBL" id="CP009170">
    <property type="protein sequence ID" value="AIS52322.1"/>
    <property type="molecule type" value="Genomic_DNA"/>
</dbReference>
<evidence type="ECO:0000256" key="9">
    <source>
        <dbReference type="ARBA" id="ARBA00023146"/>
    </source>
</evidence>
<feature type="binding site" evidence="12">
    <location>
        <begin position="261"/>
        <end position="262"/>
    </location>
    <ligand>
        <name>L-histidine</name>
        <dbReference type="ChEBI" id="CHEBI:57595"/>
    </ligand>
</feature>
<dbReference type="InterPro" id="IPR004154">
    <property type="entry name" value="Anticodon-bd"/>
</dbReference>
<evidence type="ECO:0000256" key="5">
    <source>
        <dbReference type="ARBA" id="ARBA00022598"/>
    </source>
</evidence>
<sequence length="418" mass="47857">MLTKAPRGTKDVLPSESYKWQYIEGFIREICDVYDFKEIRTPGFEHTELFLRGVGESTDIVRKEMYTFTDKGGRSITLKPEGTSPAVRAFIEHNLYAETQPTKLYYITPVYRYERPQSGRLREHHQFGVEMFGAKSASADAEVISVAMTLLKKLGLNNLELRINSVGCPVCRKNYNKVLKEFLKENLEYLCDDCKVRYEINSLRVLDCKVESCQRITKDAPLITDYLCDDCKNHFEELQKYLDVMGYNYIVDPRIVRGLDYYTKTAFEIISKDIGAQGTVCGGGRYDGLIEECGGPSMPGVGFGMGLERLLLTLEQNGIEIPKPEGVDLFIAYIGEEAKWYTFALANKLRFNGLKVERDNMDRSLKAQMKYANKLNAKFAIVIGEEEMKENKVKLKNMRDGSEVEIKIDEIEQRIKNI</sequence>
<protein>
    <recommendedName>
        <fullName evidence="11">Histidine--tRNA ligase</fullName>
        <ecNumber evidence="11">6.1.1.21</ecNumber>
    </recommendedName>
    <alternativeName>
        <fullName evidence="11">Histidyl-tRNA synthetase</fullName>
        <shortName evidence="11">HisRS</shortName>
    </alternativeName>
</protein>
<dbReference type="HOGENOM" id="CLU_025113_1_1_9"/>
<dbReference type="Gene3D" id="3.40.50.800">
    <property type="entry name" value="Anticodon-binding domain"/>
    <property type="match status" value="1"/>
</dbReference>
<dbReference type="Gene3D" id="3.30.930.10">
    <property type="entry name" value="Bira Bifunctional Protein, Domain 2"/>
    <property type="match status" value="1"/>
</dbReference>
<dbReference type="Pfam" id="PF13393">
    <property type="entry name" value="tRNA-synt_His"/>
    <property type="match status" value="1"/>
</dbReference>
<dbReference type="PANTHER" id="PTHR43707">
    <property type="entry name" value="HISTIDYL-TRNA SYNTHETASE"/>
    <property type="match status" value="1"/>
</dbReference>
<keyword evidence="6 11" id="KW-0547">Nucleotide-binding</keyword>
<dbReference type="InterPro" id="IPR041715">
    <property type="entry name" value="HisRS-like_core"/>
</dbReference>
<dbReference type="InterPro" id="IPR036621">
    <property type="entry name" value="Anticodon-bd_dom_sf"/>
</dbReference>
<dbReference type="GO" id="GO:0140096">
    <property type="term" value="F:catalytic activity, acting on a protein"/>
    <property type="evidence" value="ECO:0007669"/>
    <property type="project" value="UniProtKB-ARBA"/>
</dbReference>
<dbReference type="PROSITE" id="PS50862">
    <property type="entry name" value="AA_TRNA_LIGASE_II"/>
    <property type="match status" value="1"/>
</dbReference>
<dbReference type="OrthoDB" id="9800814at2"/>
<dbReference type="InterPro" id="IPR004516">
    <property type="entry name" value="HisRS/HisZ"/>
</dbReference>
<feature type="binding site" evidence="12">
    <location>
        <position position="126"/>
    </location>
    <ligand>
        <name>L-histidine</name>
        <dbReference type="ChEBI" id="CHEBI:57595"/>
    </ligand>
</feature>
<accession>A0A097AR86</accession>
<evidence type="ECO:0000313" key="15">
    <source>
        <dbReference type="Proteomes" id="UP000029669"/>
    </source>
</evidence>
<comment type="subcellular location">
    <subcellularLocation>
        <location evidence="1 11">Cytoplasm</location>
    </subcellularLocation>
</comment>
<evidence type="ECO:0000313" key="14">
    <source>
        <dbReference type="EMBL" id="AIS52322.1"/>
    </source>
</evidence>
<feature type="binding site" evidence="12">
    <location>
        <position position="112"/>
    </location>
    <ligand>
        <name>L-histidine</name>
        <dbReference type="ChEBI" id="CHEBI:57595"/>
    </ligand>
</feature>
<name>A0A097AR86_THEKI</name>
<dbReference type="CDD" id="cd00859">
    <property type="entry name" value="HisRS_anticodon"/>
    <property type="match status" value="1"/>
</dbReference>
<dbReference type="KEGG" id="tki:TKV_c11500"/>
<dbReference type="GO" id="GO:0016740">
    <property type="term" value="F:transferase activity"/>
    <property type="evidence" value="ECO:0007669"/>
    <property type="project" value="UniProtKB-ARBA"/>
</dbReference>
<dbReference type="CDD" id="cd00773">
    <property type="entry name" value="HisRS-like_core"/>
    <property type="match status" value="1"/>
</dbReference>
<feature type="binding site" evidence="12">
    <location>
        <begin position="81"/>
        <end position="83"/>
    </location>
    <ligand>
        <name>L-histidine</name>
        <dbReference type="ChEBI" id="CHEBI:57595"/>
    </ligand>
</feature>
<comment type="subunit">
    <text evidence="3 11">Homodimer.</text>
</comment>
<dbReference type="InterPro" id="IPR033656">
    <property type="entry name" value="HisRS_anticodon"/>
</dbReference>
<dbReference type="eggNOG" id="COG0124">
    <property type="taxonomic scope" value="Bacteria"/>
</dbReference>
<evidence type="ECO:0000259" key="13">
    <source>
        <dbReference type="PROSITE" id="PS50862"/>
    </source>
</evidence>
<gene>
    <name evidence="11 14" type="primary">hisS</name>
    <name evidence="14" type="ORF">TKV_c11500</name>
</gene>
<evidence type="ECO:0000256" key="4">
    <source>
        <dbReference type="ARBA" id="ARBA00022490"/>
    </source>
</evidence>
<feature type="binding site" evidence="12">
    <location>
        <position position="257"/>
    </location>
    <ligand>
        <name>L-histidine</name>
        <dbReference type="ChEBI" id="CHEBI:57595"/>
    </ligand>
</feature>
<dbReference type="GO" id="GO:0006427">
    <property type="term" value="P:histidyl-tRNA aminoacylation"/>
    <property type="evidence" value="ECO:0007669"/>
    <property type="project" value="UniProtKB-UniRule"/>
</dbReference>
<keyword evidence="5 11" id="KW-0436">Ligase</keyword>
<feature type="binding site" evidence="12">
    <location>
        <position position="130"/>
    </location>
    <ligand>
        <name>L-histidine</name>
        <dbReference type="ChEBI" id="CHEBI:57595"/>
    </ligand>
</feature>
<keyword evidence="4 11" id="KW-0963">Cytoplasm</keyword>
<evidence type="ECO:0000256" key="1">
    <source>
        <dbReference type="ARBA" id="ARBA00004496"/>
    </source>
</evidence>
<dbReference type="GO" id="GO:0004821">
    <property type="term" value="F:histidine-tRNA ligase activity"/>
    <property type="evidence" value="ECO:0007669"/>
    <property type="project" value="UniProtKB-UniRule"/>
</dbReference>
<evidence type="ECO:0000256" key="6">
    <source>
        <dbReference type="ARBA" id="ARBA00022741"/>
    </source>
</evidence>
<evidence type="ECO:0000256" key="12">
    <source>
        <dbReference type="PIRSR" id="PIRSR001549-1"/>
    </source>
</evidence>
<proteinExistence type="inferred from homology"/>
<dbReference type="EC" id="6.1.1.21" evidence="11"/>
<dbReference type="FunFam" id="3.30.930.10:FF:000005">
    <property type="entry name" value="Histidine--tRNA ligase"/>
    <property type="match status" value="1"/>
</dbReference>
<evidence type="ECO:0000256" key="11">
    <source>
        <dbReference type="HAMAP-Rule" id="MF_00127"/>
    </source>
</evidence>
<feature type="domain" description="Aminoacyl-transfer RNA synthetases class-II family profile" evidence="13">
    <location>
        <begin position="1"/>
        <end position="322"/>
    </location>
</feature>
<evidence type="ECO:0000256" key="2">
    <source>
        <dbReference type="ARBA" id="ARBA00008226"/>
    </source>
</evidence>
<organism evidence="14 15">
    <name type="scientific">Thermoanaerobacter kivui</name>
    <name type="common">Acetogenium kivui</name>
    <dbReference type="NCBI Taxonomy" id="2325"/>
    <lineage>
        <taxon>Bacteria</taxon>
        <taxon>Bacillati</taxon>
        <taxon>Bacillota</taxon>
        <taxon>Clostridia</taxon>
        <taxon>Thermoanaerobacterales</taxon>
        <taxon>Thermoanaerobacteraceae</taxon>
        <taxon>Thermoanaerobacter</taxon>
    </lineage>
</organism>
<evidence type="ECO:0000256" key="10">
    <source>
        <dbReference type="ARBA" id="ARBA00047639"/>
    </source>
</evidence>
<dbReference type="PIRSF" id="PIRSF001549">
    <property type="entry name" value="His-tRNA_synth"/>
    <property type="match status" value="1"/>
</dbReference>
<dbReference type="SUPFAM" id="SSF52954">
    <property type="entry name" value="Class II aaRS ABD-related"/>
    <property type="match status" value="1"/>
</dbReference>
<keyword evidence="7 11" id="KW-0067">ATP-binding</keyword>
<evidence type="ECO:0000256" key="3">
    <source>
        <dbReference type="ARBA" id="ARBA00011738"/>
    </source>
</evidence>
<dbReference type="InterPro" id="IPR015807">
    <property type="entry name" value="His-tRNA-ligase"/>
</dbReference>
<reference evidence="15" key="1">
    <citation type="journal article" date="2015" name="Genome Announc.">
        <title>Whole-Genome Sequences of 80 Environmental and Clinical Isolates of Burkholderia pseudomallei.</title>
        <authorList>
            <person name="Johnson S.L."/>
            <person name="Baker A.L."/>
            <person name="Chain P.S."/>
            <person name="Currie B.J."/>
            <person name="Daligault H.E."/>
            <person name="Davenport K.W."/>
            <person name="Davis C.B."/>
            <person name="Inglis T.J."/>
            <person name="Kaestli M."/>
            <person name="Koren S."/>
            <person name="Mayo M."/>
            <person name="Merritt A.J."/>
            <person name="Price E.P."/>
            <person name="Sarovich D.S."/>
            <person name="Warner J."/>
            <person name="Rosovitz M.J."/>
        </authorList>
    </citation>
    <scope>NUCLEOTIDE SEQUENCE [LARGE SCALE GENOMIC DNA]</scope>
    <source>
        <strain evidence="15">DSM 2030</strain>
    </source>
</reference>
<comment type="similarity">
    <text evidence="2 11">Belongs to the class-II aminoacyl-tRNA synthetase family.</text>
</comment>
<dbReference type="InterPro" id="IPR006195">
    <property type="entry name" value="aa-tRNA-synth_II"/>
</dbReference>
<dbReference type="GO" id="GO:0005737">
    <property type="term" value="C:cytoplasm"/>
    <property type="evidence" value="ECO:0007669"/>
    <property type="project" value="UniProtKB-SubCell"/>
</dbReference>
<dbReference type="RefSeq" id="WP_049685095.1">
    <property type="nucleotide sequence ID" value="NZ_CP009170.1"/>
</dbReference>
<dbReference type="Pfam" id="PF03129">
    <property type="entry name" value="HGTP_anticodon"/>
    <property type="match status" value="1"/>
</dbReference>
<dbReference type="AlphaFoldDB" id="A0A097AR86"/>
<evidence type="ECO:0000256" key="7">
    <source>
        <dbReference type="ARBA" id="ARBA00022840"/>
    </source>
</evidence>
<keyword evidence="8 11" id="KW-0648">Protein biosynthesis</keyword>
<dbReference type="HAMAP" id="MF_00127">
    <property type="entry name" value="His_tRNA_synth"/>
    <property type="match status" value="1"/>
</dbReference>
<dbReference type="SUPFAM" id="SSF55681">
    <property type="entry name" value="Class II aaRS and biotin synthetases"/>
    <property type="match status" value="1"/>
</dbReference>
<dbReference type="PANTHER" id="PTHR43707:SF1">
    <property type="entry name" value="HISTIDINE--TRNA LIGASE, MITOCHONDRIAL-RELATED"/>
    <property type="match status" value="1"/>
</dbReference>
<dbReference type="NCBIfam" id="TIGR00442">
    <property type="entry name" value="hisS"/>
    <property type="match status" value="1"/>
</dbReference>
<keyword evidence="15" id="KW-1185">Reference proteome</keyword>
<dbReference type="GO" id="GO:0005524">
    <property type="term" value="F:ATP binding"/>
    <property type="evidence" value="ECO:0007669"/>
    <property type="project" value="UniProtKB-UniRule"/>
</dbReference>